<evidence type="ECO:0000313" key="1">
    <source>
        <dbReference type="EMBL" id="OAL31300.1"/>
    </source>
</evidence>
<dbReference type="AlphaFoldDB" id="A0A178CN98"/>
<dbReference type="RefSeq" id="XP_022497487.1">
    <property type="nucleotide sequence ID" value="XM_022646490.1"/>
</dbReference>
<protein>
    <submittedName>
        <fullName evidence="1">Uncharacterized protein</fullName>
    </submittedName>
</protein>
<dbReference type="PANTHER" id="PTHR35179">
    <property type="entry name" value="PROTEIN CBG02620"/>
    <property type="match status" value="1"/>
</dbReference>
<gene>
    <name evidence="1" type="ORF">AYO20_08210</name>
</gene>
<dbReference type="PANTHER" id="PTHR35179:SF2">
    <property type="entry name" value="START DOMAIN-CONTAINING PROTEIN"/>
    <property type="match status" value="1"/>
</dbReference>
<keyword evidence="2" id="KW-1185">Reference proteome</keyword>
<dbReference type="Proteomes" id="UP000185904">
    <property type="component" value="Unassembled WGS sequence"/>
</dbReference>
<name>A0A178CN98_9EURO</name>
<organism evidence="1 2">
    <name type="scientific">Fonsecaea nubica</name>
    <dbReference type="NCBI Taxonomy" id="856822"/>
    <lineage>
        <taxon>Eukaryota</taxon>
        <taxon>Fungi</taxon>
        <taxon>Dikarya</taxon>
        <taxon>Ascomycota</taxon>
        <taxon>Pezizomycotina</taxon>
        <taxon>Eurotiomycetes</taxon>
        <taxon>Chaetothyriomycetidae</taxon>
        <taxon>Chaetothyriales</taxon>
        <taxon>Herpotrichiellaceae</taxon>
        <taxon>Fonsecaea</taxon>
    </lineage>
</organism>
<dbReference type="EMBL" id="LVCJ01000063">
    <property type="protein sequence ID" value="OAL31300.1"/>
    <property type="molecule type" value="Genomic_DNA"/>
</dbReference>
<dbReference type="GeneID" id="34591617"/>
<reference evidence="1 2" key="1">
    <citation type="submission" date="2016-03" db="EMBL/GenBank/DDBJ databases">
        <title>The draft genome sequence of Fonsecaea nubica causative agent of cutaneous subcutaneous infection in human host.</title>
        <authorList>
            <person name="Costa F."/>
            <person name="Sybren D.H."/>
            <person name="Raittz R.T."/>
            <person name="Weiss V.A."/>
            <person name="Leao A.C."/>
            <person name="Gomes R."/>
            <person name="De Souza E.M."/>
            <person name="Pedrosa F.O."/>
            <person name="Steffens M.B."/>
            <person name="Bombassaro A."/>
            <person name="Tadra-Sfeir M.Z."/>
            <person name="Moreno L.F."/>
            <person name="Najafzadeh M.J."/>
            <person name="Felipe M.S."/>
            <person name="Teixeira M."/>
            <person name="Sun J."/>
            <person name="Xi L."/>
            <person name="Castro M.A."/>
            <person name="Vicente V.A."/>
        </authorList>
    </citation>
    <scope>NUCLEOTIDE SEQUENCE [LARGE SCALE GENOMIC DNA]</scope>
    <source>
        <strain evidence="1 2">CBS 269.64</strain>
    </source>
</reference>
<comment type="caution">
    <text evidence="1">The sequence shown here is derived from an EMBL/GenBank/DDBJ whole genome shotgun (WGS) entry which is preliminary data.</text>
</comment>
<sequence length="530" mass="60189">MSLSFGMHVGETFGEDRLYVDLGRKSVSLVHRIPVTPSTYLWRRCCLESSIDWLYEEECRRPSHNGPGTYFYTQSMLRDAASVTSVPPKRPRLYRGGVRYIQNYNPVKEVVDIGKRMPFENDDMEELAVGPLLSQTARAVGGGRPRERRILRRVYTQSPYRTRISLHDNRHKDYSIRQEAPPSHPTSPAPRSLALGIFPSLCLYFATTYLAAQIQRWQRLILLAKSGGTRPLPEFLPILPSQKHLLAIRASALKAGEDDDILKIIDASYVASYNWLARDKPTILVPGSPPRWAPPVHAPALKQDRGTYFRDKNASQYAPYPTEPGVRAIFTMKPDFDGQEVDVFACGNTMGSLLAFVGERDRTFRFVAEKVGSTLFLIRKENNPRDTIPDVRGNGHTFPEAYTNRNPACIGSQSHQRLVSYSFGGLNLVVRFEIDGYLPRKLEDDYQAKRLEVTPPLGTVPNFIVAYHDRGIFMDVQNKDVRAGVEDWEDNNKETLERLKEVLTLLDVLAQKQVNWRIEIRRVAKGNLAV</sequence>
<evidence type="ECO:0000313" key="2">
    <source>
        <dbReference type="Proteomes" id="UP000185904"/>
    </source>
</evidence>
<proteinExistence type="predicted"/>
<dbReference type="OrthoDB" id="5393654at2759"/>
<accession>A0A178CN98</accession>